<dbReference type="InterPro" id="IPR048903">
    <property type="entry name" value="MdcG_N"/>
</dbReference>
<protein>
    <submittedName>
        <fullName evidence="6">Malonate decarboxylase holo-[acyl-carrier-protein] synthase</fullName>
    </submittedName>
</protein>
<dbReference type="Proteomes" id="UP000094291">
    <property type="component" value="Unassembled WGS sequence"/>
</dbReference>
<keyword evidence="1" id="KW-0808">Transferase</keyword>
<feature type="domain" description="Phosphoribosyl-dephospho-CoA transferase MdcG N-terminal" evidence="5">
    <location>
        <begin position="31"/>
        <end position="106"/>
    </location>
</feature>
<proteinExistence type="predicted"/>
<accession>A0A1E2V983</accession>
<dbReference type="Pfam" id="PF20866">
    <property type="entry name" value="MdcG_N"/>
    <property type="match status" value="1"/>
</dbReference>
<evidence type="ECO:0000313" key="6">
    <source>
        <dbReference type="EMBL" id="ODC03544.1"/>
    </source>
</evidence>
<dbReference type="NCBIfam" id="NF002332">
    <property type="entry name" value="PRK01293.1"/>
    <property type="match status" value="1"/>
</dbReference>
<sequence length="282" mass="30998">MITPALRPCGDHSLSDQSKRQALDPMTPWGRPHDLLWVAPGVAPECLRPLEGDTLASWVQCLAGPVVVRRGPAPVGHIAIGLRGRHKGERQAATIAKAAVIKGITPDALASAYIWAHYRMDHPVLQRLQTAAPILNEWVAAHKGECLSWGITGSLGYELASGLKQLHQNSDLDLLLRCPQPLARQQAQQLWDQLNGCRNDTRLDIQLETPHGAISLAEWASHSPQVLLKTEQGPQLTDHPWPRPALHLSSRHEGKSLENESLENESLESESIESESLEARDV</sequence>
<keyword evidence="7" id="KW-1185">Reference proteome</keyword>
<evidence type="ECO:0000259" key="5">
    <source>
        <dbReference type="Pfam" id="PF20866"/>
    </source>
</evidence>
<dbReference type="STRING" id="197479.BFW38_08275"/>
<feature type="compositionally biased region" description="Acidic residues" evidence="3">
    <location>
        <begin position="260"/>
        <end position="276"/>
    </location>
</feature>
<feature type="region of interest" description="Disordered" evidence="3">
    <location>
        <begin position="234"/>
        <end position="282"/>
    </location>
</feature>
<keyword evidence="2" id="KW-0548">Nucleotidyltransferase</keyword>
<evidence type="ECO:0000256" key="2">
    <source>
        <dbReference type="ARBA" id="ARBA00022695"/>
    </source>
</evidence>
<feature type="compositionally biased region" description="Basic and acidic residues" evidence="3">
    <location>
        <begin position="9"/>
        <end position="22"/>
    </location>
</feature>
<evidence type="ECO:0000313" key="7">
    <source>
        <dbReference type="Proteomes" id="UP000094291"/>
    </source>
</evidence>
<reference evidence="6 7" key="1">
    <citation type="submission" date="2016-08" db="EMBL/GenBank/DDBJ databases">
        <authorList>
            <person name="Seilhamer J.J."/>
        </authorList>
    </citation>
    <scope>NUCLEOTIDE SEQUENCE [LARGE SCALE GENOMIC DNA]</scope>
    <source>
        <strain evidence="6 7">PH27A</strain>
    </source>
</reference>
<dbReference type="InterPro" id="IPR017557">
    <property type="entry name" value="Holo-ACP_synthase"/>
</dbReference>
<organism evidence="6 7">
    <name type="scientific">Terasakiispira papahanaumokuakeensis</name>
    <dbReference type="NCBI Taxonomy" id="197479"/>
    <lineage>
        <taxon>Bacteria</taxon>
        <taxon>Pseudomonadati</taxon>
        <taxon>Pseudomonadota</taxon>
        <taxon>Gammaproteobacteria</taxon>
        <taxon>Oceanospirillales</taxon>
        <taxon>Terasakiispira</taxon>
    </lineage>
</organism>
<dbReference type="AlphaFoldDB" id="A0A1E2V983"/>
<dbReference type="NCBIfam" id="TIGR03135">
    <property type="entry name" value="malonate_mdcG"/>
    <property type="match status" value="1"/>
</dbReference>
<name>A0A1E2V983_9GAMM</name>
<feature type="domain" description="Phosphoribosyl-dephospho-CoA transferase MdcG C-terminal" evidence="4">
    <location>
        <begin position="133"/>
        <end position="240"/>
    </location>
</feature>
<dbReference type="GO" id="GO:0016779">
    <property type="term" value="F:nucleotidyltransferase activity"/>
    <property type="evidence" value="ECO:0007669"/>
    <property type="project" value="UniProtKB-KW"/>
</dbReference>
<feature type="region of interest" description="Disordered" evidence="3">
    <location>
        <begin position="1"/>
        <end position="25"/>
    </location>
</feature>
<gene>
    <name evidence="6" type="ORF">BFW38_08275</name>
</gene>
<dbReference type="Pfam" id="PF10620">
    <property type="entry name" value="MdcG"/>
    <property type="match status" value="1"/>
</dbReference>
<comment type="caution">
    <text evidence="6">The sequence shown here is derived from an EMBL/GenBank/DDBJ whole genome shotgun (WGS) entry which is preliminary data.</text>
</comment>
<dbReference type="InterPro" id="IPR049180">
    <property type="entry name" value="MdcG_C"/>
</dbReference>
<evidence type="ECO:0000256" key="1">
    <source>
        <dbReference type="ARBA" id="ARBA00022679"/>
    </source>
</evidence>
<dbReference type="EMBL" id="MDTQ01000001">
    <property type="protein sequence ID" value="ODC03544.1"/>
    <property type="molecule type" value="Genomic_DNA"/>
</dbReference>
<evidence type="ECO:0000256" key="3">
    <source>
        <dbReference type="SAM" id="MobiDB-lite"/>
    </source>
</evidence>
<evidence type="ECO:0000259" key="4">
    <source>
        <dbReference type="Pfam" id="PF10620"/>
    </source>
</evidence>